<proteinExistence type="predicted"/>
<accession>A0A2R8BGE1</accession>
<evidence type="ECO:0008006" key="3">
    <source>
        <dbReference type="Google" id="ProtNLM"/>
    </source>
</evidence>
<dbReference type="Proteomes" id="UP000244880">
    <property type="component" value="Unassembled WGS sequence"/>
</dbReference>
<organism evidence="1 2">
    <name type="scientific">Ascidiaceihabitans donghaensis</name>
    <dbReference type="NCBI Taxonomy" id="1510460"/>
    <lineage>
        <taxon>Bacteria</taxon>
        <taxon>Pseudomonadati</taxon>
        <taxon>Pseudomonadota</taxon>
        <taxon>Alphaproteobacteria</taxon>
        <taxon>Rhodobacterales</taxon>
        <taxon>Paracoccaceae</taxon>
        <taxon>Ascidiaceihabitans</taxon>
    </lineage>
</organism>
<dbReference type="EMBL" id="OMOR01000001">
    <property type="protein sequence ID" value="SPH22177.1"/>
    <property type="molecule type" value="Genomic_DNA"/>
</dbReference>
<gene>
    <name evidence="1" type="ORF">ASD8599_02923</name>
</gene>
<evidence type="ECO:0000313" key="2">
    <source>
        <dbReference type="Proteomes" id="UP000244880"/>
    </source>
</evidence>
<dbReference type="AlphaFoldDB" id="A0A2R8BGE1"/>
<sequence>MSRLTRSVSVFVIFAIAGCTQSQTDGFGFVARQNTGFETQVAHYDVVALTDQTAHLDVLMQDVVRKSTRKGIAMGAAVGCGLTVLSASNAQNCVAGALVGGATGGIIGNAAGKRDVARRVELVSANALTKSIRKTNDQMETITIDLPRSLAAQDIELADLAREKAKGNISADAYDERLNQVRADRQKLVEALTMTAAQAKAATKNLEHATAQGQTGLDWHMSATNQLARDVASARSQITLF</sequence>
<dbReference type="RefSeq" id="WP_108829158.1">
    <property type="nucleotide sequence ID" value="NZ_OMOR01000001.1"/>
</dbReference>
<reference evidence="1 2" key="1">
    <citation type="submission" date="2018-03" db="EMBL/GenBank/DDBJ databases">
        <authorList>
            <person name="Keele B.F."/>
        </authorList>
    </citation>
    <scope>NUCLEOTIDE SEQUENCE [LARGE SCALE GENOMIC DNA]</scope>
    <source>
        <strain evidence="1 2">CECT 8599</strain>
    </source>
</reference>
<dbReference type="OrthoDB" id="7722922at2"/>
<evidence type="ECO:0000313" key="1">
    <source>
        <dbReference type="EMBL" id="SPH22177.1"/>
    </source>
</evidence>
<dbReference type="PROSITE" id="PS51257">
    <property type="entry name" value="PROKAR_LIPOPROTEIN"/>
    <property type="match status" value="1"/>
</dbReference>
<keyword evidence="2" id="KW-1185">Reference proteome</keyword>
<protein>
    <recommendedName>
        <fullName evidence="3">Glycine zipper domain-containing protein</fullName>
    </recommendedName>
</protein>
<name>A0A2R8BGE1_9RHOB</name>